<dbReference type="InterPro" id="IPR006722">
    <property type="entry name" value="Sedlin"/>
</dbReference>
<dbReference type="GO" id="GO:0006888">
    <property type="term" value="P:endoplasmic reticulum to Golgi vesicle-mediated transport"/>
    <property type="evidence" value="ECO:0007669"/>
    <property type="project" value="InterPro"/>
</dbReference>
<dbReference type="GO" id="GO:0005737">
    <property type="term" value="C:cytoplasm"/>
    <property type="evidence" value="ECO:0007669"/>
    <property type="project" value="GOC"/>
</dbReference>
<dbReference type="EMBL" id="CATOUU010001050">
    <property type="protein sequence ID" value="CAI9968930.1"/>
    <property type="molecule type" value="Genomic_DNA"/>
</dbReference>
<dbReference type="SUPFAM" id="SSF64356">
    <property type="entry name" value="SNARE-like"/>
    <property type="match status" value="1"/>
</dbReference>
<reference evidence="1" key="1">
    <citation type="submission" date="2023-06" db="EMBL/GenBank/DDBJ databases">
        <authorList>
            <person name="Kurt Z."/>
        </authorList>
    </citation>
    <scope>NUCLEOTIDE SEQUENCE</scope>
</reference>
<name>A0AA86RM16_9EUKA</name>
<dbReference type="Gene3D" id="3.30.450.70">
    <property type="match status" value="1"/>
</dbReference>
<keyword evidence="3" id="KW-1185">Reference proteome</keyword>
<dbReference type="Pfam" id="PF04628">
    <property type="entry name" value="Sedlin_N"/>
    <property type="match status" value="1"/>
</dbReference>
<evidence type="ECO:0000313" key="3">
    <source>
        <dbReference type="Proteomes" id="UP001642409"/>
    </source>
</evidence>
<accession>A0AA86RM16</accession>
<dbReference type="InterPro" id="IPR011012">
    <property type="entry name" value="Longin-like_dom_sf"/>
</dbReference>
<reference evidence="2 3" key="2">
    <citation type="submission" date="2024-07" db="EMBL/GenBank/DDBJ databases">
        <authorList>
            <person name="Akdeniz Z."/>
        </authorList>
    </citation>
    <scope>NUCLEOTIDE SEQUENCE [LARGE SCALE GENOMIC DNA]</scope>
</reference>
<dbReference type="EMBL" id="CAXDID020000195">
    <property type="protein sequence ID" value="CAL6053260.1"/>
    <property type="molecule type" value="Genomic_DNA"/>
</dbReference>
<proteinExistence type="predicted"/>
<gene>
    <name evidence="2" type="ORF">HINF_LOCUS45251</name>
    <name evidence="1" type="ORF">HINF_LOCUS56575</name>
</gene>
<protein>
    <submittedName>
        <fullName evidence="1">Sedlin N-terminal conserved region-containing protein</fullName>
    </submittedName>
    <submittedName>
        <fullName evidence="2">Sedlin_N-terminal conserved region-containing protein</fullName>
    </submittedName>
</protein>
<dbReference type="Proteomes" id="UP001642409">
    <property type="component" value="Unassembled WGS sequence"/>
</dbReference>
<organism evidence="1">
    <name type="scientific">Hexamita inflata</name>
    <dbReference type="NCBI Taxonomy" id="28002"/>
    <lineage>
        <taxon>Eukaryota</taxon>
        <taxon>Metamonada</taxon>
        <taxon>Diplomonadida</taxon>
        <taxon>Hexamitidae</taxon>
        <taxon>Hexamitinae</taxon>
        <taxon>Hexamita</taxon>
    </lineage>
</organism>
<dbReference type="AlphaFoldDB" id="A0AA86RM16"/>
<evidence type="ECO:0000313" key="1">
    <source>
        <dbReference type="EMBL" id="CAI9968930.1"/>
    </source>
</evidence>
<evidence type="ECO:0000313" key="2">
    <source>
        <dbReference type="EMBL" id="CAL6053260.1"/>
    </source>
</evidence>
<comment type="caution">
    <text evidence="1">The sequence shown here is derived from an EMBL/GenBank/DDBJ whole genome shotgun (WGS) entry which is preliminary data.</text>
</comment>
<sequence>MSAQVAILSKYETFIFSAQYNNKGQPEPIDPMSQLFFYSLLDEIYIKINKQKTEEVSDYLLLNFAQNNGQKIHCYLTFSQNIMFLSISEDISISDDLIRQFFFNFHKIYSIELLNPFYRDGAPVASEALLSDVSGIIMPIVGK</sequence>